<proteinExistence type="predicted"/>
<gene>
    <name evidence="1" type="ORF">EYC84_003421</name>
</gene>
<evidence type="ECO:0000313" key="2">
    <source>
        <dbReference type="Proteomes" id="UP000322873"/>
    </source>
</evidence>
<evidence type="ECO:0000313" key="1">
    <source>
        <dbReference type="EMBL" id="KAA8572851.1"/>
    </source>
</evidence>
<reference evidence="1 2" key="1">
    <citation type="submission" date="2019-06" db="EMBL/GenBank/DDBJ databases">
        <title>Genome Sequence of the Brown Rot Fungal Pathogen Monilinia fructicola.</title>
        <authorList>
            <person name="De Miccolis Angelini R.M."/>
            <person name="Landi L."/>
            <person name="Abate D."/>
            <person name="Pollastro S."/>
            <person name="Romanazzi G."/>
            <person name="Faretra F."/>
        </authorList>
    </citation>
    <scope>NUCLEOTIDE SEQUENCE [LARGE SCALE GENOMIC DNA]</scope>
    <source>
        <strain evidence="1 2">Mfrc123</strain>
    </source>
</reference>
<dbReference type="EMBL" id="VICG01000004">
    <property type="protein sequence ID" value="KAA8572851.1"/>
    <property type="molecule type" value="Genomic_DNA"/>
</dbReference>
<protein>
    <submittedName>
        <fullName evidence="1">Uncharacterized protein</fullName>
    </submittedName>
</protein>
<dbReference type="Proteomes" id="UP000322873">
    <property type="component" value="Unassembled WGS sequence"/>
</dbReference>
<organism evidence="1 2">
    <name type="scientific">Monilinia fructicola</name>
    <name type="common">Brown rot fungus</name>
    <name type="synonym">Ciboria fructicola</name>
    <dbReference type="NCBI Taxonomy" id="38448"/>
    <lineage>
        <taxon>Eukaryota</taxon>
        <taxon>Fungi</taxon>
        <taxon>Dikarya</taxon>
        <taxon>Ascomycota</taxon>
        <taxon>Pezizomycotina</taxon>
        <taxon>Leotiomycetes</taxon>
        <taxon>Helotiales</taxon>
        <taxon>Sclerotiniaceae</taxon>
        <taxon>Monilinia</taxon>
    </lineage>
</organism>
<keyword evidence="2" id="KW-1185">Reference proteome</keyword>
<dbReference type="AlphaFoldDB" id="A0A5M9JUG1"/>
<name>A0A5M9JUG1_MONFR</name>
<sequence length="90" mass="9830">MQQREKTKRMSQAPRISNPGVFFAIAAPNDWMDGRTDGLCVGEEGRESTVLIQTTRPPDQTNKRTTHPDAAIAESRRGGLCALCSVLCAL</sequence>
<comment type="caution">
    <text evidence="1">The sequence shown here is derived from an EMBL/GenBank/DDBJ whole genome shotgun (WGS) entry which is preliminary data.</text>
</comment>
<accession>A0A5M9JUG1</accession>